<feature type="transmembrane region" description="Helical" evidence="7">
    <location>
        <begin position="113"/>
        <end position="137"/>
    </location>
</feature>
<dbReference type="STRING" id="180332.GCA_000797495_05739"/>
<keyword evidence="10" id="KW-1185">Reference proteome</keyword>
<name>A0A4V6HRH1_9FIRM</name>
<feature type="transmembrane region" description="Helical" evidence="7">
    <location>
        <begin position="244"/>
        <end position="265"/>
    </location>
</feature>
<comment type="similarity">
    <text evidence="7">Belongs to the binding-protein-dependent transport system permease family.</text>
</comment>
<proteinExistence type="inferred from homology"/>
<dbReference type="GO" id="GO:0055085">
    <property type="term" value="P:transmembrane transport"/>
    <property type="evidence" value="ECO:0007669"/>
    <property type="project" value="InterPro"/>
</dbReference>
<evidence type="ECO:0000256" key="1">
    <source>
        <dbReference type="ARBA" id="ARBA00004651"/>
    </source>
</evidence>
<accession>A0A4V6HRH1</accession>
<organism evidence="9 10">
    <name type="scientific">Robinsoniella peoriensis</name>
    <dbReference type="NCBI Taxonomy" id="180332"/>
    <lineage>
        <taxon>Bacteria</taxon>
        <taxon>Bacillati</taxon>
        <taxon>Bacillota</taxon>
        <taxon>Clostridia</taxon>
        <taxon>Lachnospirales</taxon>
        <taxon>Lachnospiraceae</taxon>
        <taxon>Robinsoniella</taxon>
    </lineage>
</organism>
<keyword evidence="3" id="KW-1003">Cell membrane</keyword>
<evidence type="ECO:0000256" key="5">
    <source>
        <dbReference type="ARBA" id="ARBA00022989"/>
    </source>
</evidence>
<feature type="domain" description="ABC transmembrane type-1" evidence="8">
    <location>
        <begin position="78"/>
        <end position="267"/>
    </location>
</feature>
<dbReference type="OrthoDB" id="9787837at2"/>
<evidence type="ECO:0000313" key="10">
    <source>
        <dbReference type="Proteomes" id="UP000306509"/>
    </source>
</evidence>
<dbReference type="GO" id="GO:0005886">
    <property type="term" value="C:plasma membrane"/>
    <property type="evidence" value="ECO:0007669"/>
    <property type="project" value="UniProtKB-SubCell"/>
</dbReference>
<comment type="caution">
    <text evidence="9">The sequence shown here is derived from an EMBL/GenBank/DDBJ whole genome shotgun (WGS) entry which is preliminary data.</text>
</comment>
<feature type="transmembrane region" description="Helical" evidence="7">
    <location>
        <begin position="149"/>
        <end position="167"/>
    </location>
</feature>
<dbReference type="EMBL" id="QGQD01000078">
    <property type="protein sequence ID" value="TLC99027.1"/>
    <property type="molecule type" value="Genomic_DNA"/>
</dbReference>
<keyword evidence="5 7" id="KW-1133">Transmembrane helix</keyword>
<feature type="transmembrane region" description="Helical" evidence="7">
    <location>
        <begin position="82"/>
        <end position="106"/>
    </location>
</feature>
<evidence type="ECO:0000313" key="9">
    <source>
        <dbReference type="EMBL" id="TLC99027.1"/>
    </source>
</evidence>
<dbReference type="Proteomes" id="UP000306509">
    <property type="component" value="Unassembled WGS sequence"/>
</dbReference>
<dbReference type="InterPro" id="IPR000515">
    <property type="entry name" value="MetI-like"/>
</dbReference>
<evidence type="ECO:0000256" key="6">
    <source>
        <dbReference type="ARBA" id="ARBA00023136"/>
    </source>
</evidence>
<dbReference type="Gene3D" id="1.10.3720.10">
    <property type="entry name" value="MetI-like"/>
    <property type="match status" value="1"/>
</dbReference>
<comment type="subcellular location">
    <subcellularLocation>
        <location evidence="1 7">Cell membrane</location>
        <topology evidence="1 7">Multi-pass membrane protein</topology>
    </subcellularLocation>
</comment>
<keyword evidence="4 7" id="KW-0812">Transmembrane</keyword>
<protein>
    <submittedName>
        <fullName evidence="9">L-arabinose transport system permease protein AraQ</fullName>
    </submittedName>
</protein>
<gene>
    <name evidence="9" type="primary">araQ_61</name>
    <name evidence="9" type="ORF">DSM106044_04173</name>
</gene>
<dbReference type="PANTHER" id="PTHR43744:SF12">
    <property type="entry name" value="ABC TRANSPORTER PERMEASE PROTEIN MG189-RELATED"/>
    <property type="match status" value="1"/>
</dbReference>
<dbReference type="RefSeq" id="WP_027295029.1">
    <property type="nucleotide sequence ID" value="NZ_CABMJZ010000140.1"/>
</dbReference>
<reference evidence="9 10" key="1">
    <citation type="journal article" date="2019" name="Anaerobe">
        <title>Detection of Robinsoniella peoriensis in multiple bone samples of a trauma patient.</title>
        <authorList>
            <person name="Schrottner P."/>
            <person name="Hartwich K."/>
            <person name="Bunk B."/>
            <person name="Schober I."/>
            <person name="Helbig S."/>
            <person name="Rudolph W.W."/>
            <person name="Gunzer F."/>
        </authorList>
    </citation>
    <scope>NUCLEOTIDE SEQUENCE [LARGE SCALE GENOMIC DNA]</scope>
    <source>
        <strain evidence="9 10">DSM 106044</strain>
    </source>
</reference>
<dbReference type="AlphaFoldDB" id="A0A4V6HRH1"/>
<dbReference type="Pfam" id="PF00528">
    <property type="entry name" value="BPD_transp_1"/>
    <property type="match status" value="1"/>
</dbReference>
<evidence type="ECO:0000256" key="4">
    <source>
        <dbReference type="ARBA" id="ARBA00022692"/>
    </source>
</evidence>
<sequence>MSRRQKKIIKNVAIYFGLACVVLVTLFPLLWGISASFRNDSELYKYALPFSIHTLLPVNFTAEAYVKIFTDFNFLQPILNTLFVTVVSIFLGCIVNSVAAFAFAAFDFRFKKILFGIILLSFMIPFEAIALPLYSIADKFGLVNSRMGIILPGIASGLVLFLFVQFFKEIPGSLVEAARVDGAALPAIFFKIIIPLSVPVFITAGLMIFMDQWNSYLWPLLIARTREIRTIQISLSSFQQERSTLWSCLYAGSMISALIPLFLFLPFQKYFVQGITSSGVKG</sequence>
<evidence type="ECO:0000256" key="3">
    <source>
        <dbReference type="ARBA" id="ARBA00022475"/>
    </source>
</evidence>
<dbReference type="PROSITE" id="PS50928">
    <property type="entry name" value="ABC_TM1"/>
    <property type="match status" value="1"/>
</dbReference>
<evidence type="ECO:0000256" key="2">
    <source>
        <dbReference type="ARBA" id="ARBA00022448"/>
    </source>
</evidence>
<dbReference type="PANTHER" id="PTHR43744">
    <property type="entry name" value="ABC TRANSPORTER PERMEASE PROTEIN MG189-RELATED-RELATED"/>
    <property type="match status" value="1"/>
</dbReference>
<dbReference type="InterPro" id="IPR035906">
    <property type="entry name" value="MetI-like_sf"/>
</dbReference>
<dbReference type="CDD" id="cd06261">
    <property type="entry name" value="TM_PBP2"/>
    <property type="match status" value="1"/>
</dbReference>
<feature type="transmembrane region" description="Helical" evidence="7">
    <location>
        <begin position="12"/>
        <end position="33"/>
    </location>
</feature>
<keyword evidence="6 7" id="KW-0472">Membrane</keyword>
<feature type="transmembrane region" description="Helical" evidence="7">
    <location>
        <begin position="188"/>
        <end position="210"/>
    </location>
</feature>
<keyword evidence="2 7" id="KW-0813">Transport</keyword>
<evidence type="ECO:0000259" key="8">
    <source>
        <dbReference type="PROSITE" id="PS50928"/>
    </source>
</evidence>
<evidence type="ECO:0000256" key="7">
    <source>
        <dbReference type="RuleBase" id="RU363032"/>
    </source>
</evidence>
<dbReference type="SUPFAM" id="SSF161098">
    <property type="entry name" value="MetI-like"/>
    <property type="match status" value="1"/>
</dbReference>